<dbReference type="RefSeq" id="WP_169297253.1">
    <property type="nucleotide sequence ID" value="NZ_JABBNI010000014.1"/>
</dbReference>
<evidence type="ECO:0000313" key="2">
    <source>
        <dbReference type="Proteomes" id="UP000537131"/>
    </source>
</evidence>
<protein>
    <submittedName>
        <fullName evidence="1">DUF3794 domain-containing protein</fullName>
    </submittedName>
</protein>
<name>A0A7Y0EGE8_9CLOT</name>
<comment type="caution">
    <text evidence="1">The sequence shown here is derived from an EMBL/GenBank/DDBJ whole genome shotgun (WGS) entry which is preliminary data.</text>
</comment>
<reference evidence="1 2" key="2">
    <citation type="submission" date="2020-06" db="EMBL/GenBank/DDBJ databases">
        <title>Complete Genome Sequence of Clostridium muelleri sp. nov. P21T, an Acid-Alcohol Producing Acetogen Isolated from Old Hay.</title>
        <authorList>
            <person name="Duncan K.E."/>
            <person name="Tanner R.S."/>
        </authorList>
    </citation>
    <scope>NUCLEOTIDE SEQUENCE [LARGE SCALE GENOMIC DNA]</scope>
    <source>
        <strain evidence="1 2">P21</strain>
    </source>
</reference>
<keyword evidence="2" id="KW-1185">Reference proteome</keyword>
<dbReference type="Proteomes" id="UP000537131">
    <property type="component" value="Unassembled WGS sequence"/>
</dbReference>
<organism evidence="1 2">
    <name type="scientific">Clostridium muellerianum</name>
    <dbReference type="NCBI Taxonomy" id="2716538"/>
    <lineage>
        <taxon>Bacteria</taxon>
        <taxon>Bacillati</taxon>
        <taxon>Bacillota</taxon>
        <taxon>Clostridia</taxon>
        <taxon>Eubacteriales</taxon>
        <taxon>Clostridiaceae</taxon>
        <taxon>Clostridium</taxon>
    </lineage>
</organism>
<dbReference type="EMBL" id="JABBNI010000014">
    <property type="protein sequence ID" value="NMM62652.1"/>
    <property type="molecule type" value="Genomic_DNA"/>
</dbReference>
<proteinExistence type="predicted"/>
<dbReference type="AlphaFoldDB" id="A0A7Y0EGE8"/>
<sequence length="166" mass="19271">MEVNLDKIIFNFSKELEEFKYFKQFNVYETVDCKDYMHTKKDNFRKACISNLQTTIPTLKVISIKIIDTIEGTSLEGQCLTGKKLIIIGKISLRVILTYFFNCKTYENSIIDVNIPFSTFIIIPKDICSTDKVNLRYLIEDVSSESLSKSKIILSVTILMQYLDEY</sequence>
<reference evidence="1 2" key="1">
    <citation type="submission" date="2020-04" db="EMBL/GenBank/DDBJ databases">
        <authorList>
            <person name="Doyle D.A."/>
        </authorList>
    </citation>
    <scope>NUCLEOTIDE SEQUENCE [LARGE SCALE GENOMIC DNA]</scope>
    <source>
        <strain evidence="1 2">P21</strain>
    </source>
</reference>
<gene>
    <name evidence="1" type="ORF">HBE96_08085</name>
</gene>
<accession>A0A7Y0EGE8</accession>
<evidence type="ECO:0000313" key="1">
    <source>
        <dbReference type="EMBL" id="NMM62652.1"/>
    </source>
</evidence>